<protein>
    <recommendedName>
        <fullName evidence="4">Protein ImuA</fullName>
    </recommendedName>
</protein>
<dbReference type="EMBL" id="AP028056">
    <property type="protein sequence ID" value="BEH00863.1"/>
    <property type="molecule type" value="Genomic_DNA"/>
</dbReference>
<reference evidence="2" key="1">
    <citation type="journal article" date="2024" name="Int. J. Syst. Evol. Microbiol.">
        <title>Brooklawnia propionicigenes sp. nov., a facultatively anaerobic, propionate-producing bacterium isolated from a methanogenic reactor treating waste from cattle farms.</title>
        <authorList>
            <person name="Akita Y."/>
            <person name="Ueki A."/>
            <person name="Tonouchi A."/>
            <person name="Sugawara Y."/>
            <person name="Honma S."/>
            <person name="Kaku N."/>
            <person name="Ueki K."/>
        </authorList>
    </citation>
    <scope>NUCLEOTIDE SEQUENCE</scope>
    <source>
        <strain evidence="2">SH051</strain>
    </source>
</reference>
<evidence type="ECO:0000313" key="3">
    <source>
        <dbReference type="Proteomes" id="UP001431656"/>
    </source>
</evidence>
<organism evidence="2 3">
    <name type="scientific">Brooklawnia propionicigenes</name>
    <dbReference type="NCBI Taxonomy" id="3041175"/>
    <lineage>
        <taxon>Bacteria</taxon>
        <taxon>Bacillati</taxon>
        <taxon>Actinomycetota</taxon>
        <taxon>Actinomycetes</taxon>
        <taxon>Propionibacteriales</taxon>
        <taxon>Propionibacteriaceae</taxon>
        <taxon>Brooklawnia</taxon>
    </lineage>
</organism>
<gene>
    <name evidence="2" type="ORF">brsh051_01440</name>
</gene>
<evidence type="ECO:0000313" key="2">
    <source>
        <dbReference type="EMBL" id="BEH00863.1"/>
    </source>
</evidence>
<name>A0AAN0KE31_9ACTN</name>
<proteinExistence type="predicted"/>
<dbReference type="KEGG" id="broo:brsh051_01440"/>
<dbReference type="AlphaFoldDB" id="A0AAN0KE31"/>
<sequence length="233" mass="24020">MLVNTAAATATPHGDLLQRLRSQADAGPRVRHLVPVHPALAGLLDGGLQPGAAYSVSGGALLLALLAEPSQAGSWCGVVGIPELGAEAAGSAGVVLERLVLVSQPGERWLSVVAALAEALPLVAVRPPAQVRDADAARLAARLRERSSVLLVCGDWPRVTAKLGIAEAHWSGLGSGHGYLDSREVLVNATNRHSGISRTARLMLPDSTGRLSADAGETMAEQTQPRSTLRAVG</sequence>
<evidence type="ECO:0000256" key="1">
    <source>
        <dbReference type="SAM" id="MobiDB-lite"/>
    </source>
</evidence>
<dbReference type="Proteomes" id="UP001431656">
    <property type="component" value="Chromosome"/>
</dbReference>
<feature type="region of interest" description="Disordered" evidence="1">
    <location>
        <begin position="208"/>
        <end position="233"/>
    </location>
</feature>
<dbReference type="RefSeq" id="WP_286266615.1">
    <property type="nucleotide sequence ID" value="NZ_AP028056.1"/>
</dbReference>
<evidence type="ECO:0008006" key="4">
    <source>
        <dbReference type="Google" id="ProtNLM"/>
    </source>
</evidence>
<keyword evidence="3" id="KW-1185">Reference proteome</keyword>
<accession>A0AAN0KE31</accession>